<feature type="region of interest" description="Disordered" evidence="1">
    <location>
        <begin position="308"/>
        <end position="334"/>
    </location>
</feature>
<feature type="region of interest" description="Disordered" evidence="1">
    <location>
        <begin position="82"/>
        <end position="110"/>
    </location>
</feature>
<feature type="compositionally biased region" description="Basic residues" evidence="1">
    <location>
        <begin position="908"/>
        <end position="930"/>
    </location>
</feature>
<name>A0ABR0BXB0_PURLI</name>
<gene>
    <name evidence="2" type="ORF">Purlil1_6915</name>
</gene>
<feature type="region of interest" description="Disordered" evidence="1">
    <location>
        <begin position="168"/>
        <end position="217"/>
    </location>
</feature>
<dbReference type="EMBL" id="JAWRVI010000023">
    <property type="protein sequence ID" value="KAK4088704.1"/>
    <property type="molecule type" value="Genomic_DNA"/>
</dbReference>
<reference evidence="2 3" key="1">
    <citation type="journal article" date="2024" name="Microbiol. Resour. Announc.">
        <title>Genome annotations for the ascomycete fungi Trichoderma harzianum, Trichoderma aggressivum, and Purpureocillium lilacinum.</title>
        <authorList>
            <person name="Beijen E.P.W."/>
            <person name="Ohm R.A."/>
        </authorList>
    </citation>
    <scope>NUCLEOTIDE SEQUENCE [LARGE SCALE GENOMIC DNA]</scope>
    <source>
        <strain evidence="2 3">CBS 150709</strain>
    </source>
</reference>
<comment type="caution">
    <text evidence="2">The sequence shown here is derived from an EMBL/GenBank/DDBJ whole genome shotgun (WGS) entry which is preliminary data.</text>
</comment>
<organism evidence="2 3">
    <name type="scientific">Purpureocillium lilacinum</name>
    <name type="common">Paecilomyces lilacinus</name>
    <dbReference type="NCBI Taxonomy" id="33203"/>
    <lineage>
        <taxon>Eukaryota</taxon>
        <taxon>Fungi</taxon>
        <taxon>Dikarya</taxon>
        <taxon>Ascomycota</taxon>
        <taxon>Pezizomycotina</taxon>
        <taxon>Sordariomycetes</taxon>
        <taxon>Hypocreomycetidae</taxon>
        <taxon>Hypocreales</taxon>
        <taxon>Ophiocordycipitaceae</taxon>
        <taxon>Purpureocillium</taxon>
    </lineage>
</organism>
<evidence type="ECO:0000313" key="2">
    <source>
        <dbReference type="EMBL" id="KAK4088704.1"/>
    </source>
</evidence>
<keyword evidence="3" id="KW-1185">Reference proteome</keyword>
<protein>
    <submittedName>
        <fullName evidence="2">Uncharacterized protein</fullName>
    </submittedName>
</protein>
<feature type="compositionally biased region" description="Low complexity" evidence="1">
    <location>
        <begin position="318"/>
        <end position="327"/>
    </location>
</feature>
<feature type="compositionally biased region" description="Basic and acidic residues" evidence="1">
    <location>
        <begin position="935"/>
        <end position="948"/>
    </location>
</feature>
<dbReference type="Proteomes" id="UP001287286">
    <property type="component" value="Unassembled WGS sequence"/>
</dbReference>
<feature type="compositionally biased region" description="Polar residues" evidence="1">
    <location>
        <begin position="867"/>
        <end position="892"/>
    </location>
</feature>
<sequence>MGSLRQEVQEHRSCARLLPYANRLDTCSSEQGEVRLELRFVSLFSEDRDVVSCFTRQCRVTSLSLMVMQQSCERLRHVVRAAEGQQSNGSPAHSKPPPQSDDGSGQQRERSRVVELRCVQSVILGPCRRTSGRQAPILRRRQLAVGECDRAPGWIVAVVVVVGRGASSANTTPLGGAANGDARRVDDSPQPASDTCPPRSSVRSSVGSSVHRGTTTKLGPDYSRLNAYWGSLCAVWSLASWRGPSLFNGRKAQGAAQQPCPALIGLPRPGRGEHSRCCRRRCPRVPSGLLDVRRPRRCRVLAGGARAASPRADRFGSPPTATATAGPNPLRGSRLAWSRRPSVAKPKPFTSVLFTAPPPTSEASAIRRQCFASRLMHPGLRMLGPRRDQQPPAAGIARRGMHSLSSLLRPARLVNVERPGKLLYIATWTCIFSSLFRSLAAWALARDKRAHICVASHGDKTLAGQRHVPPRRGHQQWQLVRRPLWALHSACVRHSSSKRRTSRPPVAWLSGRQLACTSSNSQAPLRGDPCFELNVPTGSKAIEPVEATPRGGGSARRVKRASRDISTATFAVLGGQRYVMVHDSGSSSGGPCRACTSWNLWSSAPGETTALVTRAGKLTKKDDCPPKCFYTRFTGSSEPWRAVLSDALRTITDPPAVAQAFNVRVAQQLPQTSSPRGDPTPIPLCFVAHLEDSGLVRRPLRHRTGIKTGGAWAVAYQLVSRHPHPPGASPTSPCSPNISRPASQTALLLGAWAFAILVGLRRARAYASAACAVAHRHPFLAMSTMASTMPPHTAGGTPCVPCLVVDKKVLAPSPTHLLHSSEPLLRQALISPPLFQTEIPSLHFLTTSTHHRRGFARPAGLTALRQPPTTDSNTTTNHPALPSSPSQETENFPSAAHNGVDPLDRGHRGLGYRHPPCGRRRRDPPHHLGRAPRLSPERGGTRPREPGRHYRQLGAGPDPRRRRSLLVFVAPVVDLPLAVGGLATVRYQQPVREPHLRRELFRSGFCG</sequence>
<proteinExistence type="predicted"/>
<evidence type="ECO:0000256" key="1">
    <source>
        <dbReference type="SAM" id="MobiDB-lite"/>
    </source>
</evidence>
<accession>A0ABR0BXB0</accession>
<feature type="compositionally biased region" description="Low complexity" evidence="1">
    <location>
        <begin position="199"/>
        <end position="216"/>
    </location>
</feature>
<evidence type="ECO:0000313" key="3">
    <source>
        <dbReference type="Proteomes" id="UP001287286"/>
    </source>
</evidence>
<feature type="region of interest" description="Disordered" evidence="1">
    <location>
        <begin position="860"/>
        <end position="959"/>
    </location>
</feature>